<dbReference type="AlphaFoldDB" id="A0AAN0SYT6"/>
<evidence type="ECO:0000313" key="1">
    <source>
        <dbReference type="EMBL" id="AJI12905.1"/>
    </source>
</evidence>
<dbReference type="Proteomes" id="UP000031861">
    <property type="component" value="Chromosome"/>
</dbReference>
<dbReference type="EMBL" id="CP009641">
    <property type="protein sequence ID" value="AJI12905.1"/>
    <property type="molecule type" value="Genomic_DNA"/>
</dbReference>
<organism evidence="1 2">
    <name type="scientific">Bacillus cereus 03BB108</name>
    <dbReference type="NCBI Taxonomy" id="451709"/>
    <lineage>
        <taxon>Bacteria</taxon>
        <taxon>Bacillati</taxon>
        <taxon>Bacillota</taxon>
        <taxon>Bacilli</taxon>
        <taxon>Bacillales</taxon>
        <taxon>Bacillaceae</taxon>
        <taxon>Bacillus</taxon>
        <taxon>Bacillus cereus group</taxon>
    </lineage>
</organism>
<accession>A0AAN0SYT6</accession>
<gene>
    <name evidence="1" type="ORF">AK40_1873</name>
</gene>
<proteinExistence type="predicted"/>
<protein>
    <submittedName>
        <fullName evidence="1">Uncharacterized protein</fullName>
    </submittedName>
</protein>
<sequence length="32" mass="3997">MRYVKEKWFEKDNMSEILKERGIPIYPTIIMH</sequence>
<evidence type="ECO:0000313" key="2">
    <source>
        <dbReference type="Proteomes" id="UP000031861"/>
    </source>
</evidence>
<name>A0AAN0SYT6_BACCE</name>
<reference evidence="1 2" key="1">
    <citation type="journal article" date="2015" name="Genome Announc.">
        <title>Complete genome sequences for 35 biothreat assay-relevant bacillus species.</title>
        <authorList>
            <person name="Johnson S.L."/>
            <person name="Daligault H.E."/>
            <person name="Davenport K.W."/>
            <person name="Jaissle J."/>
            <person name="Frey K.G."/>
            <person name="Ladner J.T."/>
            <person name="Broomall S.M."/>
            <person name="Bishop-Lilly K.A."/>
            <person name="Bruce D.C."/>
            <person name="Gibbons H.S."/>
            <person name="Coyne S.R."/>
            <person name="Lo C.C."/>
            <person name="Meincke L."/>
            <person name="Munk A.C."/>
            <person name="Koroleva G.I."/>
            <person name="Rosenzweig C.N."/>
            <person name="Palacios G.F."/>
            <person name="Redden C.L."/>
            <person name="Minogue T.D."/>
            <person name="Chain P.S."/>
        </authorList>
    </citation>
    <scope>NUCLEOTIDE SEQUENCE [LARGE SCALE GENOMIC DNA]</scope>
    <source>
        <strain evidence="1 2">03BB108</strain>
    </source>
</reference>